<organism evidence="1 2">
    <name type="scientific">Yersinia proxima</name>
    <dbReference type="NCBI Taxonomy" id="2890316"/>
    <lineage>
        <taxon>Bacteria</taxon>
        <taxon>Pseudomonadati</taxon>
        <taxon>Pseudomonadota</taxon>
        <taxon>Gammaproteobacteria</taxon>
        <taxon>Enterobacterales</taxon>
        <taxon>Yersiniaceae</taxon>
        <taxon>Yersinia</taxon>
    </lineage>
</organism>
<sequence>MTVPDLLAWRERAAVRWGTTEE</sequence>
<dbReference type="InterPro" id="IPR009493">
    <property type="entry name" value="P2_GpE"/>
</dbReference>
<proteinExistence type="predicted"/>
<dbReference type="EMBL" id="JBBEST010000004">
    <property type="protein sequence ID" value="MFM1347303.1"/>
    <property type="molecule type" value="Genomic_DNA"/>
</dbReference>
<keyword evidence="2" id="KW-1185">Reference proteome</keyword>
<dbReference type="Pfam" id="PF06528">
    <property type="entry name" value="Phage_P2_GpE"/>
    <property type="match status" value="1"/>
</dbReference>
<reference evidence="1 2" key="1">
    <citation type="journal article" date="2024" name="Infect. Genet. Evol.">
        <title>Characteristics and comparative genome analysis of Yersinia enterocolitica and related species associated with human infections in Switzerland 2019-2023.</title>
        <authorList>
            <person name="Stevens M.J.A."/>
            <person name="Horlbog J.A."/>
            <person name="Diethelm A."/>
            <person name="Stephan R."/>
            <person name="Nuesch-Inderbinen M."/>
        </authorList>
    </citation>
    <scope>NUCLEOTIDE SEQUENCE [LARGE SCALE GENOMIC DNA]</scope>
    <source>
        <strain evidence="1 2">N20-0302</strain>
    </source>
</reference>
<protein>
    <submittedName>
        <fullName evidence="1">GpE family phage tail protein</fullName>
    </submittedName>
</protein>
<accession>A0ABW9EZL7</accession>
<evidence type="ECO:0000313" key="2">
    <source>
        <dbReference type="Proteomes" id="UP001629523"/>
    </source>
</evidence>
<comment type="caution">
    <text evidence="1">The sequence shown here is derived from an EMBL/GenBank/DDBJ whole genome shotgun (WGS) entry which is preliminary data.</text>
</comment>
<gene>
    <name evidence="1" type="ORF">WFP14_12120</name>
</gene>
<dbReference type="Proteomes" id="UP001629523">
    <property type="component" value="Unassembled WGS sequence"/>
</dbReference>
<dbReference type="RefSeq" id="WP_229695880.1">
    <property type="nucleotide sequence ID" value="NZ_CABHZK010000007.1"/>
</dbReference>
<evidence type="ECO:0000313" key="1">
    <source>
        <dbReference type="EMBL" id="MFM1347303.1"/>
    </source>
</evidence>
<name>A0ABW9EZL7_9GAMM</name>